<comment type="catalytic activity">
    <reaction evidence="7">
        <text>1D-myo-inositol 1,3,4,6-tetrakisphosphate + ATP = 1D-myo-inositol 1,3,4,5,6-pentakisphosphate + ADP + H(+)</text>
        <dbReference type="Rhea" id="RHEA:12717"/>
        <dbReference type="ChEBI" id="CHEBI:15378"/>
        <dbReference type="ChEBI" id="CHEBI:30616"/>
        <dbReference type="ChEBI" id="CHEBI:57660"/>
        <dbReference type="ChEBI" id="CHEBI:57733"/>
        <dbReference type="ChEBI" id="CHEBI:456216"/>
        <dbReference type="EC" id="2.7.1.140"/>
    </reaction>
</comment>
<reference evidence="9 10" key="1">
    <citation type="submission" date="2024-03" db="EMBL/GenBank/DDBJ databases">
        <title>The Acrasis kona genome and developmental transcriptomes reveal deep origins of eukaryotic multicellular pathways.</title>
        <authorList>
            <person name="Sheikh S."/>
            <person name="Fu C.-J."/>
            <person name="Brown M.W."/>
            <person name="Baldauf S.L."/>
        </authorList>
    </citation>
    <scope>NUCLEOTIDE SEQUENCE [LARGE SCALE GENOMIC DNA]</scope>
    <source>
        <strain evidence="9 10">ATCC MYA-3509</strain>
    </source>
</reference>
<evidence type="ECO:0000256" key="8">
    <source>
        <dbReference type="RuleBase" id="RU363090"/>
    </source>
</evidence>
<name>A0AAW2YR16_9EUKA</name>
<organism evidence="9 10">
    <name type="scientific">Acrasis kona</name>
    <dbReference type="NCBI Taxonomy" id="1008807"/>
    <lineage>
        <taxon>Eukaryota</taxon>
        <taxon>Discoba</taxon>
        <taxon>Heterolobosea</taxon>
        <taxon>Tetramitia</taxon>
        <taxon>Eutetramitia</taxon>
        <taxon>Acrasidae</taxon>
        <taxon>Acrasis</taxon>
    </lineage>
</organism>
<dbReference type="GO" id="GO:0005737">
    <property type="term" value="C:cytoplasm"/>
    <property type="evidence" value="ECO:0007669"/>
    <property type="project" value="TreeGrafter"/>
</dbReference>
<evidence type="ECO:0000256" key="4">
    <source>
        <dbReference type="ARBA" id="ARBA00022777"/>
    </source>
</evidence>
<gene>
    <name evidence="9" type="ORF">AKO1_007411</name>
</gene>
<proteinExistence type="inferred from homology"/>
<accession>A0AAW2YR16</accession>
<keyword evidence="4 8" id="KW-0418">Kinase</keyword>
<dbReference type="Gene3D" id="3.30.470.160">
    <property type="entry name" value="Inositol polyphosphate kinase"/>
    <property type="match status" value="1"/>
</dbReference>
<dbReference type="InterPro" id="IPR038286">
    <property type="entry name" value="IPK_sf"/>
</dbReference>
<keyword evidence="3" id="KW-0547">Nucleotide-binding</keyword>
<dbReference type="InterPro" id="IPR005522">
    <property type="entry name" value="IPK"/>
</dbReference>
<evidence type="ECO:0000256" key="1">
    <source>
        <dbReference type="ARBA" id="ARBA00007374"/>
    </source>
</evidence>
<dbReference type="GO" id="GO:0005634">
    <property type="term" value="C:nucleus"/>
    <property type="evidence" value="ECO:0007669"/>
    <property type="project" value="TreeGrafter"/>
</dbReference>
<evidence type="ECO:0000256" key="2">
    <source>
        <dbReference type="ARBA" id="ARBA00022679"/>
    </source>
</evidence>
<dbReference type="SUPFAM" id="SSF56104">
    <property type="entry name" value="SAICAR synthase-like"/>
    <property type="match status" value="1"/>
</dbReference>
<sequence length="275" mass="32381">MNSSQEARIKGTDVDPAKMKELIFQVAGHKTIRQDDERFLKFIYEDRYNGWWESYFYEEIAPTLPALESFMPKYLGCAHLTDGDATKKYLALEHITLDYKNPVVIDFKIGTQSYDYTANEAKIQKELAKFNKQEELGFRISGKRSFNKHTREYHYQIQEDLISTTPENFKDVMERYLFDGHKIRTKTGRLMIGRLQELLNWFENENDKYKFFGSTVLLIYDSDREDGEKWSVWFIDHAHVFIIRAPETRDNGVILGIKTIVKAIDEVCQEVEVQV</sequence>
<keyword evidence="2 8" id="KW-0808">Transferase</keyword>
<comment type="similarity">
    <text evidence="1 8">Belongs to the inositol phosphokinase (IPK) family.</text>
</comment>
<keyword evidence="10" id="KW-1185">Reference proteome</keyword>
<keyword evidence="5" id="KW-0067">ATP-binding</keyword>
<dbReference type="PANTHER" id="PTHR12400">
    <property type="entry name" value="INOSITOL POLYPHOSPHATE KINASE"/>
    <property type="match status" value="1"/>
</dbReference>
<dbReference type="GO" id="GO:0051765">
    <property type="term" value="F:inositol tetrakisphosphate kinase activity"/>
    <property type="evidence" value="ECO:0007669"/>
    <property type="project" value="TreeGrafter"/>
</dbReference>
<comment type="catalytic activity">
    <reaction evidence="6">
        <text>1D-myo-inositol 1,4,5-trisphosphate + 2 ATP = 1D-myo-inositol 1,3,4,5,6-pentakisphosphate + 2 ADP + 2 H(+)</text>
        <dbReference type="Rhea" id="RHEA:32359"/>
        <dbReference type="ChEBI" id="CHEBI:15378"/>
        <dbReference type="ChEBI" id="CHEBI:30616"/>
        <dbReference type="ChEBI" id="CHEBI:57733"/>
        <dbReference type="ChEBI" id="CHEBI:203600"/>
        <dbReference type="ChEBI" id="CHEBI:456216"/>
        <dbReference type="EC" id="2.7.1.151"/>
    </reaction>
</comment>
<evidence type="ECO:0000256" key="5">
    <source>
        <dbReference type="ARBA" id="ARBA00022840"/>
    </source>
</evidence>
<dbReference type="GO" id="GO:0008440">
    <property type="term" value="F:inositol-1,4,5-trisphosphate 3-kinase activity"/>
    <property type="evidence" value="ECO:0007669"/>
    <property type="project" value="TreeGrafter"/>
</dbReference>
<dbReference type="GO" id="GO:0005524">
    <property type="term" value="F:ATP binding"/>
    <property type="evidence" value="ECO:0007669"/>
    <property type="project" value="UniProtKB-KW"/>
</dbReference>
<dbReference type="GO" id="GO:0032958">
    <property type="term" value="P:inositol phosphate biosynthetic process"/>
    <property type="evidence" value="ECO:0007669"/>
    <property type="project" value="InterPro"/>
</dbReference>
<dbReference type="EC" id="2.7.-.-" evidence="8"/>
<comment type="caution">
    <text evidence="9">The sequence shown here is derived from an EMBL/GenBank/DDBJ whole genome shotgun (WGS) entry which is preliminary data.</text>
</comment>
<evidence type="ECO:0000313" key="10">
    <source>
        <dbReference type="Proteomes" id="UP001431209"/>
    </source>
</evidence>
<protein>
    <recommendedName>
        <fullName evidence="8">Kinase</fullName>
        <ecNumber evidence="8">2.7.-.-</ecNumber>
    </recommendedName>
</protein>
<dbReference type="Pfam" id="PF03770">
    <property type="entry name" value="IPK"/>
    <property type="match status" value="1"/>
</dbReference>
<evidence type="ECO:0000313" key="9">
    <source>
        <dbReference type="EMBL" id="KAL0479792.1"/>
    </source>
</evidence>
<dbReference type="PANTHER" id="PTHR12400:SF51">
    <property type="entry name" value="INOSITOL POLYPHOSPHATE MULTIKINASE"/>
    <property type="match status" value="1"/>
</dbReference>
<evidence type="ECO:0000256" key="3">
    <source>
        <dbReference type="ARBA" id="ARBA00022741"/>
    </source>
</evidence>
<dbReference type="Proteomes" id="UP001431209">
    <property type="component" value="Unassembled WGS sequence"/>
</dbReference>
<evidence type="ECO:0000256" key="6">
    <source>
        <dbReference type="ARBA" id="ARBA00036164"/>
    </source>
</evidence>
<evidence type="ECO:0000256" key="7">
    <source>
        <dbReference type="ARBA" id="ARBA00036525"/>
    </source>
</evidence>
<dbReference type="AlphaFoldDB" id="A0AAW2YR16"/>
<dbReference type="EMBL" id="JAOPGA020000603">
    <property type="protein sequence ID" value="KAL0479792.1"/>
    <property type="molecule type" value="Genomic_DNA"/>
</dbReference>